<dbReference type="SMART" id="SM00060">
    <property type="entry name" value="FN3"/>
    <property type="match status" value="2"/>
</dbReference>
<dbReference type="SUPFAM" id="SSF52266">
    <property type="entry name" value="SGNH hydrolase"/>
    <property type="match status" value="1"/>
</dbReference>
<dbReference type="PANTHER" id="PTHR30383">
    <property type="entry name" value="THIOESTERASE 1/PROTEASE 1/LYSOPHOSPHOLIPASE L1"/>
    <property type="match status" value="1"/>
</dbReference>
<dbReference type="PANTHER" id="PTHR30383:SF2">
    <property type="entry name" value="CELLULOSE-BINDING PROTEIN"/>
    <property type="match status" value="1"/>
</dbReference>
<dbReference type="PROSITE" id="PS50853">
    <property type="entry name" value="FN3"/>
    <property type="match status" value="2"/>
</dbReference>
<keyword evidence="6" id="KW-1185">Reference proteome</keyword>
<dbReference type="InterPro" id="IPR051532">
    <property type="entry name" value="Ester_Hydrolysis_Enzymes"/>
</dbReference>
<accession>A0A7X6RSS2</accession>
<dbReference type="AlphaFoldDB" id="A0A7X6RSS2"/>
<gene>
    <name evidence="5" type="ORF">HGB44_26910</name>
</gene>
<evidence type="ECO:0000313" key="6">
    <source>
        <dbReference type="Proteomes" id="UP000553209"/>
    </source>
</evidence>
<dbReference type="InterPro" id="IPR001087">
    <property type="entry name" value="GDSL"/>
</dbReference>
<dbReference type="GO" id="GO:0016798">
    <property type="term" value="F:hydrolase activity, acting on glycosyl bonds"/>
    <property type="evidence" value="ECO:0007669"/>
    <property type="project" value="UniProtKB-KW"/>
</dbReference>
<dbReference type="Proteomes" id="UP000553209">
    <property type="component" value="Unassembled WGS sequence"/>
</dbReference>
<dbReference type="EMBL" id="JAAXPG010000034">
    <property type="protein sequence ID" value="NKZ01275.1"/>
    <property type="molecule type" value="Genomic_DNA"/>
</dbReference>
<dbReference type="GO" id="GO:0004622">
    <property type="term" value="F:phosphatidylcholine lysophospholipase activity"/>
    <property type="evidence" value="ECO:0007669"/>
    <property type="project" value="TreeGrafter"/>
</dbReference>
<keyword evidence="2" id="KW-0624">Polysaccharide degradation</keyword>
<dbReference type="Pfam" id="PF00657">
    <property type="entry name" value="Lipase_GDSL"/>
    <property type="match status" value="1"/>
</dbReference>
<dbReference type="Gene3D" id="2.60.40.10">
    <property type="entry name" value="Immunoglobulins"/>
    <property type="match status" value="1"/>
</dbReference>
<sequence length="1073" mass="116945">MLASLLVSVPSATAEEETTTTGDIAESAAEHFSRNPPEPPVAPPTPEFGDADKVVPAWERGELSTDEMVEYGLFNAISPERLPGEYQPEPGSTLPFEEYVTFVLSHMDEASESTREWVDDYVSPHTPGEEGAPRAQSNTDVADCYISEVIEDQEFLCVSSSAHFRVYYNVGSSGVPETDTSPTNGKADSVDTILESLESAYNTYLGMGLEHEGEGPIAVVLGLAPQGSAVVPPGIRINGAPTIWLSADPAELSDGRYTNRYSYLPRHELYHVFQYNYFTDALSVGGTMNWWMEATAEWATHESLRSGVGANLYASSLDQFLGHPERALNAHDGLSEERQYGAFILASYLTEAVSRNFVLDTWRVMDDAGTPVAAIQYAANYYGRGMDELLLGFAVSNYRLERYTNMTFALGARDGYNDAHAGSVWQNQLVGGRPARTERSLSWGSSTSGTAQVGPGGATYVELTSQGGGRGRLIVNVTASSDFRYTLFTSRTTASGRPDMVPLEHSQEQGNGQVVVSVGEGETATLVATRTTLIQDSGDAESDRAGISWNARLTSSGSGDNIMVVGDSITHGNEGSHSWRFALDRHLDITGETVDFVGPRVGAYDIYTDIRNRAILDGQDPPPQEYYPGPSTARYMNNDFDRDHNAMWGWTFADANNTIQRDVEQHDADYLLIALGFNDITWGYSDASGTVASARRMVTEARAANPDIKILISNVVTRTPLPGFEWLNGEIREYGNLLEGAVSDLSTSRSPVHLVDISSGFDPYDHAWDGLHPNTQGDYFIASKFADALHEEFGMGAPYGNIPSPLPDVELEQVDWVSAGVTDQGFRLSWAREFGASGYYIWTRDATLAEPWELLPLPAPGDYFRSTWVRDGHTYEFRVAPVRGDQVGPISQVASAVAEPKTLPGPSNVTARVEGRDVLVEWDHRSGATGYRVYWIEAVGDYPVMRHEYVGAGGDDRYRIQNLTPGMTYNVGVSTVNYYGPGIPTGVLNDVTIPGTLTAQEAEAVLETAWTPGTEALEGLQEPWEGYPEGAAPIVSQIRAAELTEDLLGPESPGVPADERVVDPVAPRREEDE</sequence>
<dbReference type="GO" id="GO:0000272">
    <property type="term" value="P:polysaccharide catabolic process"/>
    <property type="evidence" value="ECO:0007669"/>
    <property type="project" value="UniProtKB-KW"/>
</dbReference>
<dbReference type="InterPro" id="IPR036514">
    <property type="entry name" value="SGNH_hydro_sf"/>
</dbReference>
<dbReference type="Gene3D" id="3.40.50.1110">
    <property type="entry name" value="SGNH hydrolase"/>
    <property type="match status" value="1"/>
</dbReference>
<evidence type="ECO:0000256" key="2">
    <source>
        <dbReference type="ARBA" id="ARBA00023326"/>
    </source>
</evidence>
<evidence type="ECO:0000313" key="5">
    <source>
        <dbReference type="EMBL" id="NKZ01275.1"/>
    </source>
</evidence>
<dbReference type="InterPro" id="IPR013783">
    <property type="entry name" value="Ig-like_fold"/>
</dbReference>
<evidence type="ECO:0000256" key="3">
    <source>
        <dbReference type="SAM" id="MobiDB-lite"/>
    </source>
</evidence>
<dbReference type="CDD" id="cd00063">
    <property type="entry name" value="FN3"/>
    <property type="match status" value="1"/>
</dbReference>
<evidence type="ECO:0000256" key="1">
    <source>
        <dbReference type="ARBA" id="ARBA00023295"/>
    </source>
</evidence>
<proteinExistence type="predicted"/>
<feature type="domain" description="Fibronectin type-III" evidence="4">
    <location>
        <begin position="807"/>
        <end position="901"/>
    </location>
</feature>
<reference evidence="5 6" key="1">
    <citation type="submission" date="2020-04" db="EMBL/GenBank/DDBJ databases">
        <title>MicrobeNet Type strains.</title>
        <authorList>
            <person name="Nicholson A.C."/>
        </authorList>
    </citation>
    <scope>NUCLEOTIDE SEQUENCE [LARGE SCALE GENOMIC DNA]</scope>
    <source>
        <strain evidence="5 6">ATCC 23612</strain>
    </source>
</reference>
<dbReference type="InterPro" id="IPR036116">
    <property type="entry name" value="FN3_sf"/>
</dbReference>
<keyword evidence="1" id="KW-0378">Hydrolase</keyword>
<feature type="region of interest" description="Disordered" evidence="3">
    <location>
        <begin position="438"/>
        <end position="457"/>
    </location>
</feature>
<feature type="domain" description="Fibronectin type-III" evidence="4">
    <location>
        <begin position="905"/>
        <end position="996"/>
    </location>
</feature>
<feature type="region of interest" description="Disordered" evidence="3">
    <location>
        <begin position="1"/>
        <end position="52"/>
    </location>
</feature>
<feature type="region of interest" description="Disordered" evidence="3">
    <location>
        <begin position="1047"/>
        <end position="1073"/>
    </location>
</feature>
<keyword evidence="2" id="KW-0119">Carbohydrate metabolism</keyword>
<feature type="compositionally biased region" description="Polar residues" evidence="3">
    <location>
        <begin position="440"/>
        <end position="451"/>
    </location>
</feature>
<dbReference type="Pfam" id="PF00041">
    <property type="entry name" value="fn3"/>
    <property type="match status" value="1"/>
</dbReference>
<dbReference type="InterPro" id="IPR003961">
    <property type="entry name" value="FN3_dom"/>
</dbReference>
<keyword evidence="1" id="KW-0326">Glycosidase</keyword>
<name>A0A7X6RSS2_9ACTN</name>
<organism evidence="5 6">
    <name type="scientific">Nocardiopsis alborubida</name>
    <dbReference type="NCBI Taxonomy" id="146802"/>
    <lineage>
        <taxon>Bacteria</taxon>
        <taxon>Bacillati</taxon>
        <taxon>Actinomycetota</taxon>
        <taxon>Actinomycetes</taxon>
        <taxon>Streptosporangiales</taxon>
        <taxon>Nocardiopsidaceae</taxon>
        <taxon>Nocardiopsis</taxon>
    </lineage>
</organism>
<evidence type="ECO:0000259" key="4">
    <source>
        <dbReference type="PROSITE" id="PS50853"/>
    </source>
</evidence>
<comment type="caution">
    <text evidence="5">The sequence shown here is derived from an EMBL/GenBank/DDBJ whole genome shotgun (WGS) entry which is preliminary data.</text>
</comment>
<dbReference type="SUPFAM" id="SSF49265">
    <property type="entry name" value="Fibronectin type III"/>
    <property type="match status" value="1"/>
</dbReference>
<dbReference type="CDD" id="cd01833">
    <property type="entry name" value="XynB_like"/>
    <property type="match status" value="1"/>
</dbReference>
<protein>
    <recommendedName>
        <fullName evidence="4">Fibronectin type-III domain-containing protein</fullName>
    </recommendedName>
</protein>
<feature type="compositionally biased region" description="Basic and acidic residues" evidence="3">
    <location>
        <begin position="1057"/>
        <end position="1073"/>
    </location>
</feature>
<feature type="compositionally biased region" description="Pro residues" evidence="3">
    <location>
        <begin position="36"/>
        <end position="46"/>
    </location>
</feature>
<dbReference type="RefSeq" id="WP_168444160.1">
    <property type="nucleotide sequence ID" value="NZ_JAAXPG010000034.1"/>
</dbReference>